<keyword evidence="2" id="KW-0012">Acyltransferase</keyword>
<organism evidence="4 5">
    <name type="scientific">Phytohabitans rumicis</name>
    <dbReference type="NCBI Taxonomy" id="1076125"/>
    <lineage>
        <taxon>Bacteria</taxon>
        <taxon>Bacillati</taxon>
        <taxon>Actinomycetota</taxon>
        <taxon>Actinomycetes</taxon>
        <taxon>Micromonosporales</taxon>
        <taxon>Micromonosporaceae</taxon>
    </lineage>
</organism>
<dbReference type="AlphaFoldDB" id="A0A6V8LF72"/>
<evidence type="ECO:0000313" key="4">
    <source>
        <dbReference type="EMBL" id="GFJ92697.1"/>
    </source>
</evidence>
<comment type="caution">
    <text evidence="4">The sequence shown here is derived from an EMBL/GenBank/DDBJ whole genome shotgun (WGS) entry which is preliminary data.</text>
</comment>
<evidence type="ECO:0000259" key="3">
    <source>
        <dbReference type="PROSITE" id="PS51186"/>
    </source>
</evidence>
<dbReference type="InterPro" id="IPR000182">
    <property type="entry name" value="GNAT_dom"/>
</dbReference>
<reference evidence="4 5" key="1">
    <citation type="submission" date="2020-03" db="EMBL/GenBank/DDBJ databases">
        <title>Whole genome shotgun sequence of Phytohabitans rumicis NBRC 108638.</title>
        <authorList>
            <person name="Komaki H."/>
            <person name="Tamura T."/>
        </authorList>
    </citation>
    <scope>NUCLEOTIDE SEQUENCE [LARGE SCALE GENOMIC DNA]</scope>
    <source>
        <strain evidence="4 5">NBRC 108638</strain>
    </source>
</reference>
<dbReference type="PROSITE" id="PS51186">
    <property type="entry name" value="GNAT"/>
    <property type="match status" value="1"/>
</dbReference>
<protein>
    <recommendedName>
        <fullName evidence="3">N-acetyltransferase domain-containing protein</fullName>
    </recommendedName>
</protein>
<dbReference type="Pfam" id="PF00583">
    <property type="entry name" value="Acetyltransf_1"/>
    <property type="match status" value="1"/>
</dbReference>
<sequence>MRAYRDADLVPLQETVAGWIAEAGRCGYDHIGELPHRIYENLRGGGSELVWLWEDGVDIAGLAITMRFGSAFDVVTAPALRGTPAELSMLRFAYEATARQTTDEYVLTDVFDCDTTRIAQLERLGFERFRTWDDANECVLPDAIAPPSVPDGFLVRSARLDDADQLAAARNSSFDADWTGEQYRAAVMTKPGYDPDREIVVEAPDGRIAAFTVYWVDARNRIGHFEPVGTHADFRRRGLARAAMLHAMERMRAAGMTLVTVNHNTDNIGARRLYDSIGFTKRHETHGYHHPALSPLSLPSLAPPLFCRPSLAAPLLRRSRAYGRGLISFPRPFALDRRKSP</sequence>
<keyword evidence="1" id="KW-0808">Transferase</keyword>
<dbReference type="Proteomes" id="UP000482960">
    <property type="component" value="Unassembled WGS sequence"/>
</dbReference>
<evidence type="ECO:0000256" key="1">
    <source>
        <dbReference type="ARBA" id="ARBA00022679"/>
    </source>
</evidence>
<feature type="domain" description="N-acetyltransferase" evidence="3">
    <location>
        <begin position="153"/>
        <end position="303"/>
    </location>
</feature>
<accession>A0A6V8LF72</accession>
<dbReference type="PANTHER" id="PTHR43420">
    <property type="entry name" value="ACETYLTRANSFERASE"/>
    <property type="match status" value="1"/>
</dbReference>
<dbReference type="CDD" id="cd04301">
    <property type="entry name" value="NAT_SF"/>
    <property type="match status" value="1"/>
</dbReference>
<proteinExistence type="predicted"/>
<name>A0A6V8LF72_9ACTN</name>
<dbReference type="Gene3D" id="3.40.630.30">
    <property type="match status" value="1"/>
</dbReference>
<keyword evidence="5" id="KW-1185">Reference proteome</keyword>
<evidence type="ECO:0000313" key="5">
    <source>
        <dbReference type="Proteomes" id="UP000482960"/>
    </source>
</evidence>
<gene>
    <name evidence="4" type="ORF">Prum_063390</name>
</gene>
<reference evidence="4 5" key="2">
    <citation type="submission" date="2020-03" db="EMBL/GenBank/DDBJ databases">
        <authorList>
            <person name="Ichikawa N."/>
            <person name="Kimura A."/>
            <person name="Kitahashi Y."/>
            <person name="Uohara A."/>
        </authorList>
    </citation>
    <scope>NUCLEOTIDE SEQUENCE [LARGE SCALE GENOMIC DNA]</scope>
    <source>
        <strain evidence="4 5">NBRC 108638</strain>
    </source>
</reference>
<dbReference type="SUPFAM" id="SSF55729">
    <property type="entry name" value="Acyl-CoA N-acyltransferases (Nat)"/>
    <property type="match status" value="1"/>
</dbReference>
<evidence type="ECO:0000256" key="2">
    <source>
        <dbReference type="ARBA" id="ARBA00023315"/>
    </source>
</evidence>
<dbReference type="InterPro" id="IPR016181">
    <property type="entry name" value="Acyl_CoA_acyltransferase"/>
</dbReference>
<dbReference type="EMBL" id="BLPG01000001">
    <property type="protein sequence ID" value="GFJ92697.1"/>
    <property type="molecule type" value="Genomic_DNA"/>
</dbReference>
<dbReference type="InterPro" id="IPR050680">
    <property type="entry name" value="YpeA/RimI_acetyltransf"/>
</dbReference>
<dbReference type="GO" id="GO:0016747">
    <property type="term" value="F:acyltransferase activity, transferring groups other than amino-acyl groups"/>
    <property type="evidence" value="ECO:0007669"/>
    <property type="project" value="InterPro"/>
</dbReference>